<feature type="signal peptide" evidence="4">
    <location>
        <begin position="1"/>
        <end position="21"/>
    </location>
</feature>
<keyword evidence="2" id="KW-0964">Secreted</keyword>
<gene>
    <name evidence="6" type="ORF">GGI19_004412</name>
</gene>
<reference evidence="6" key="1">
    <citation type="submission" date="2022-07" db="EMBL/GenBank/DDBJ databases">
        <title>Phylogenomic reconstructions and comparative analyses of Kickxellomycotina fungi.</title>
        <authorList>
            <person name="Reynolds N.K."/>
            <person name="Stajich J.E."/>
            <person name="Barry K."/>
            <person name="Grigoriev I.V."/>
            <person name="Crous P."/>
            <person name="Smith M.E."/>
        </authorList>
    </citation>
    <scope>NUCLEOTIDE SEQUENCE</scope>
    <source>
        <strain evidence="6">BCRC 34297</strain>
    </source>
</reference>
<evidence type="ECO:0000256" key="4">
    <source>
        <dbReference type="SAM" id="SignalP"/>
    </source>
</evidence>
<evidence type="ECO:0000313" key="7">
    <source>
        <dbReference type="Proteomes" id="UP001140011"/>
    </source>
</evidence>
<dbReference type="InterPro" id="IPR055372">
    <property type="entry name" value="CBM96"/>
</dbReference>
<sequence>MKFSASVVISLLACGAVPAVADMKTVGATKDATVVYNLIQCGNTPCALINHGMEPTLSASQQNGEAVRILLGFTLPAGISSSDSIASCQLQMQRPVQGPSEQYGLTASQALGSWDQATVNGLTSLPTGKVLGSVQATGNERPNAIDVTDACKDAMNGSSDGSFSLWVDTSGPTVMFPSMKTGAASMLRVFTN</sequence>
<evidence type="ECO:0000256" key="1">
    <source>
        <dbReference type="ARBA" id="ARBA00004613"/>
    </source>
</evidence>
<proteinExistence type="predicted"/>
<feature type="domain" description="Carbohydrate-binding module family 96" evidence="5">
    <location>
        <begin position="49"/>
        <end position="187"/>
    </location>
</feature>
<organism evidence="6 7">
    <name type="scientific">Coemansia pectinata</name>
    <dbReference type="NCBI Taxonomy" id="1052879"/>
    <lineage>
        <taxon>Eukaryota</taxon>
        <taxon>Fungi</taxon>
        <taxon>Fungi incertae sedis</taxon>
        <taxon>Zoopagomycota</taxon>
        <taxon>Kickxellomycotina</taxon>
        <taxon>Kickxellomycetes</taxon>
        <taxon>Kickxellales</taxon>
        <taxon>Kickxellaceae</taxon>
        <taxon>Coemansia</taxon>
    </lineage>
</organism>
<dbReference type="AlphaFoldDB" id="A0A9W8GU09"/>
<feature type="chain" id="PRO_5040898525" description="Carbohydrate-binding module family 96 domain-containing protein" evidence="4">
    <location>
        <begin position="22"/>
        <end position="192"/>
    </location>
</feature>
<evidence type="ECO:0000256" key="2">
    <source>
        <dbReference type="ARBA" id="ARBA00022525"/>
    </source>
</evidence>
<dbReference type="EMBL" id="JANBUH010000387">
    <property type="protein sequence ID" value="KAJ2751548.1"/>
    <property type="molecule type" value="Genomic_DNA"/>
</dbReference>
<comment type="subcellular location">
    <subcellularLocation>
        <location evidence="1">Secreted</location>
    </subcellularLocation>
</comment>
<dbReference type="GO" id="GO:0005576">
    <property type="term" value="C:extracellular region"/>
    <property type="evidence" value="ECO:0007669"/>
    <property type="project" value="UniProtKB-SubCell"/>
</dbReference>
<dbReference type="Pfam" id="PF24517">
    <property type="entry name" value="CBM96"/>
    <property type="match status" value="1"/>
</dbReference>
<evidence type="ECO:0000313" key="6">
    <source>
        <dbReference type="EMBL" id="KAJ2751548.1"/>
    </source>
</evidence>
<protein>
    <recommendedName>
        <fullName evidence="5">Carbohydrate-binding module family 96 domain-containing protein</fullName>
    </recommendedName>
</protein>
<keyword evidence="7" id="KW-1185">Reference proteome</keyword>
<accession>A0A9W8GU09</accession>
<evidence type="ECO:0000259" key="5">
    <source>
        <dbReference type="Pfam" id="PF24517"/>
    </source>
</evidence>
<keyword evidence="3 4" id="KW-0732">Signal</keyword>
<name>A0A9W8GU09_9FUNG</name>
<evidence type="ECO:0000256" key="3">
    <source>
        <dbReference type="ARBA" id="ARBA00022729"/>
    </source>
</evidence>
<comment type="caution">
    <text evidence="6">The sequence shown here is derived from an EMBL/GenBank/DDBJ whole genome shotgun (WGS) entry which is preliminary data.</text>
</comment>
<dbReference type="OrthoDB" id="5542205at2759"/>
<dbReference type="Proteomes" id="UP001140011">
    <property type="component" value="Unassembled WGS sequence"/>
</dbReference>